<feature type="region of interest" description="Disordered" evidence="1">
    <location>
        <begin position="219"/>
        <end position="243"/>
    </location>
</feature>
<gene>
    <name evidence="3" type="ORF">IFR04_006216</name>
</gene>
<accession>A0A8H7W7Q8</accession>
<sequence>MPGSFSRSDSPHPFRLQRPPPPRVKKVKTTTTDEEAPQEKPSITPNPPLQTKYIDMLLELDTVSRWHNILAGVFSWLLLAGYLVLPGTFTSIRNSRTLSEGAGNAGKVVVKAAQNLPLLWLAGFCCGVASLGMLFLCRIWYSNYKWMLDRIIWPSLTNSAIGFLTTIINIYTARGGHWSVTAIVTAAVTGGYTTIMLVLLLAFDIWGLKKIKKEHEEKLKAEQEKEEAKQEEAKRLKRGLGEV</sequence>
<evidence type="ECO:0000313" key="3">
    <source>
        <dbReference type="EMBL" id="KAG4420626.1"/>
    </source>
</evidence>
<feature type="region of interest" description="Disordered" evidence="1">
    <location>
        <begin position="1"/>
        <end position="46"/>
    </location>
</feature>
<proteinExistence type="predicted"/>
<organism evidence="3 4">
    <name type="scientific">Cadophora malorum</name>
    <dbReference type="NCBI Taxonomy" id="108018"/>
    <lineage>
        <taxon>Eukaryota</taxon>
        <taxon>Fungi</taxon>
        <taxon>Dikarya</taxon>
        <taxon>Ascomycota</taxon>
        <taxon>Pezizomycotina</taxon>
        <taxon>Leotiomycetes</taxon>
        <taxon>Helotiales</taxon>
        <taxon>Ploettnerulaceae</taxon>
        <taxon>Cadophora</taxon>
    </lineage>
</organism>
<dbReference type="AlphaFoldDB" id="A0A8H7W7Q8"/>
<feature type="transmembrane region" description="Helical" evidence="2">
    <location>
        <begin position="118"/>
        <end position="139"/>
    </location>
</feature>
<evidence type="ECO:0000256" key="2">
    <source>
        <dbReference type="SAM" id="Phobius"/>
    </source>
</evidence>
<evidence type="ECO:0000256" key="1">
    <source>
        <dbReference type="SAM" id="MobiDB-lite"/>
    </source>
</evidence>
<reference evidence="3" key="1">
    <citation type="submission" date="2021-02" db="EMBL/GenBank/DDBJ databases">
        <title>Genome sequence Cadophora malorum strain M34.</title>
        <authorList>
            <person name="Stefanovic E."/>
            <person name="Vu D."/>
            <person name="Scully C."/>
            <person name="Dijksterhuis J."/>
            <person name="Roader J."/>
            <person name="Houbraken J."/>
        </authorList>
    </citation>
    <scope>NUCLEOTIDE SEQUENCE</scope>
    <source>
        <strain evidence="3">M34</strain>
    </source>
</reference>
<protein>
    <submittedName>
        <fullName evidence="3">Uncharacterized protein</fullName>
    </submittedName>
</protein>
<keyword evidence="2" id="KW-0812">Transmembrane</keyword>
<name>A0A8H7W7Q8_9HELO</name>
<comment type="caution">
    <text evidence="3">The sequence shown here is derived from an EMBL/GenBank/DDBJ whole genome shotgun (WGS) entry which is preliminary data.</text>
</comment>
<keyword evidence="2" id="KW-0472">Membrane</keyword>
<evidence type="ECO:0000313" key="4">
    <source>
        <dbReference type="Proteomes" id="UP000664132"/>
    </source>
</evidence>
<feature type="transmembrane region" description="Helical" evidence="2">
    <location>
        <begin position="66"/>
        <end position="85"/>
    </location>
</feature>
<keyword evidence="4" id="KW-1185">Reference proteome</keyword>
<feature type="transmembrane region" description="Helical" evidence="2">
    <location>
        <begin position="151"/>
        <end position="172"/>
    </location>
</feature>
<feature type="transmembrane region" description="Helical" evidence="2">
    <location>
        <begin position="178"/>
        <end position="203"/>
    </location>
</feature>
<dbReference type="EMBL" id="JAFJYH010000080">
    <property type="protein sequence ID" value="KAG4420626.1"/>
    <property type="molecule type" value="Genomic_DNA"/>
</dbReference>
<keyword evidence="2" id="KW-1133">Transmembrane helix</keyword>
<dbReference type="Proteomes" id="UP000664132">
    <property type="component" value="Unassembled WGS sequence"/>
</dbReference>
<dbReference type="OrthoDB" id="3254104at2759"/>